<evidence type="ECO:0000313" key="6">
    <source>
        <dbReference type="Proteomes" id="UP000293902"/>
    </source>
</evidence>
<reference evidence="3 6" key="2">
    <citation type="submission" date="2019-02" db="EMBL/GenBank/DDBJ databases">
        <title>Complete genome sequence of Desulfobacter hydrogenophilus AcRS1.</title>
        <authorList>
            <person name="Marietou A."/>
            <person name="Lund M.B."/>
            <person name="Marshall I.P.G."/>
            <person name="Schreiber L."/>
            <person name="Jorgensen B."/>
        </authorList>
    </citation>
    <scope>NUCLEOTIDE SEQUENCE [LARGE SCALE GENOMIC DNA]</scope>
    <source>
        <strain evidence="3 6">AcRS1</strain>
    </source>
</reference>
<gene>
    <name evidence="4" type="ORF">DO021_04740</name>
    <name evidence="3" type="ORF">EYB58_01005</name>
</gene>
<dbReference type="Gene3D" id="1.10.3730.20">
    <property type="match status" value="1"/>
</dbReference>
<feature type="transmembrane region" description="Helical" evidence="1">
    <location>
        <begin position="129"/>
        <end position="147"/>
    </location>
</feature>
<evidence type="ECO:0000259" key="2">
    <source>
        <dbReference type="Pfam" id="PF00892"/>
    </source>
</evidence>
<feature type="transmembrane region" description="Helical" evidence="1">
    <location>
        <begin position="272"/>
        <end position="291"/>
    </location>
</feature>
<keyword evidence="1" id="KW-0472">Membrane</keyword>
<dbReference type="Proteomes" id="UP000293902">
    <property type="component" value="Chromosome"/>
</dbReference>
<dbReference type="SUPFAM" id="SSF103481">
    <property type="entry name" value="Multidrug resistance efflux transporter EmrE"/>
    <property type="match status" value="2"/>
</dbReference>
<feature type="transmembrane region" description="Helical" evidence="1">
    <location>
        <begin position="186"/>
        <end position="204"/>
    </location>
</feature>
<dbReference type="PANTHER" id="PTHR22911:SF79">
    <property type="entry name" value="MOBA-LIKE NTP TRANSFERASE DOMAIN-CONTAINING PROTEIN"/>
    <property type="match status" value="1"/>
</dbReference>
<feature type="domain" description="EamA" evidence="2">
    <location>
        <begin position="13"/>
        <end position="145"/>
    </location>
</feature>
<dbReference type="Pfam" id="PF00892">
    <property type="entry name" value="EamA"/>
    <property type="match status" value="2"/>
</dbReference>
<dbReference type="InterPro" id="IPR000620">
    <property type="entry name" value="EamA_dom"/>
</dbReference>
<keyword evidence="6" id="KW-1185">Reference proteome</keyword>
<organism evidence="4 5">
    <name type="scientific">Desulfobacter hydrogenophilus</name>
    <dbReference type="NCBI Taxonomy" id="2291"/>
    <lineage>
        <taxon>Bacteria</taxon>
        <taxon>Pseudomonadati</taxon>
        <taxon>Thermodesulfobacteriota</taxon>
        <taxon>Desulfobacteria</taxon>
        <taxon>Desulfobacterales</taxon>
        <taxon>Desulfobacteraceae</taxon>
        <taxon>Desulfobacter</taxon>
    </lineage>
</organism>
<dbReference type="AlphaFoldDB" id="A0A328FH69"/>
<dbReference type="OrthoDB" id="9787117at2"/>
<feature type="transmembrane region" description="Helical" evidence="1">
    <location>
        <begin position="43"/>
        <end position="63"/>
    </location>
</feature>
<feature type="transmembrane region" description="Helical" evidence="1">
    <location>
        <begin position="216"/>
        <end position="235"/>
    </location>
</feature>
<dbReference type="EMBL" id="CP036313">
    <property type="protein sequence ID" value="QBH11625.1"/>
    <property type="molecule type" value="Genomic_DNA"/>
</dbReference>
<dbReference type="PANTHER" id="PTHR22911">
    <property type="entry name" value="ACYL-MALONYL CONDENSING ENZYME-RELATED"/>
    <property type="match status" value="1"/>
</dbReference>
<feature type="transmembrane region" description="Helical" evidence="1">
    <location>
        <begin position="247"/>
        <end position="266"/>
    </location>
</feature>
<keyword evidence="1" id="KW-1133">Transmembrane helix</keyword>
<dbReference type="GO" id="GO:0016020">
    <property type="term" value="C:membrane"/>
    <property type="evidence" value="ECO:0007669"/>
    <property type="project" value="InterPro"/>
</dbReference>
<dbReference type="RefSeq" id="WP_111954232.1">
    <property type="nucleotide sequence ID" value="NZ_CP036313.1"/>
</dbReference>
<accession>A0A328FH69</accession>
<feature type="transmembrane region" description="Helical" evidence="1">
    <location>
        <begin position="153"/>
        <end position="174"/>
    </location>
</feature>
<feature type="transmembrane region" description="Helical" evidence="1">
    <location>
        <begin position="100"/>
        <end position="122"/>
    </location>
</feature>
<keyword evidence="1" id="KW-0812">Transmembrane</keyword>
<evidence type="ECO:0000313" key="5">
    <source>
        <dbReference type="Proteomes" id="UP000248798"/>
    </source>
</evidence>
<evidence type="ECO:0000256" key="1">
    <source>
        <dbReference type="SAM" id="Phobius"/>
    </source>
</evidence>
<dbReference type="Proteomes" id="UP000248798">
    <property type="component" value="Unassembled WGS sequence"/>
</dbReference>
<evidence type="ECO:0000313" key="4">
    <source>
        <dbReference type="EMBL" id="RAM03170.1"/>
    </source>
</evidence>
<evidence type="ECO:0000313" key="3">
    <source>
        <dbReference type="EMBL" id="QBH11625.1"/>
    </source>
</evidence>
<proteinExistence type="predicted"/>
<feature type="domain" description="EamA" evidence="2">
    <location>
        <begin position="156"/>
        <end position="289"/>
    </location>
</feature>
<dbReference type="EMBL" id="QLNI01000007">
    <property type="protein sequence ID" value="RAM03170.1"/>
    <property type="molecule type" value="Genomic_DNA"/>
</dbReference>
<feature type="transmembrane region" description="Helical" evidence="1">
    <location>
        <begin position="75"/>
        <end position="94"/>
    </location>
</feature>
<protein>
    <submittedName>
        <fullName evidence="4">EamA family transporter</fullName>
    </submittedName>
</protein>
<name>A0A328FH69_9BACT</name>
<reference evidence="4 5" key="1">
    <citation type="submission" date="2018-06" db="EMBL/GenBank/DDBJ databases">
        <title>Complete Genome Sequence of Desulfobacter hydrogenophilus (DSM3380).</title>
        <authorList>
            <person name="Marietou A."/>
            <person name="Schreiber L."/>
            <person name="Marshall I."/>
            <person name="Jorgensen B."/>
        </authorList>
    </citation>
    <scope>NUCLEOTIDE SEQUENCE [LARGE SCALE GENOMIC DNA]</scope>
    <source>
        <strain evidence="4 5">DSM 3380</strain>
    </source>
</reference>
<dbReference type="InterPro" id="IPR037185">
    <property type="entry name" value="EmrE-like"/>
</dbReference>
<sequence>MKKQKKLIPAEFKGILLILSAAVLWGTTGTSQAFAPMGSTPMTIGALRLAVGGVFLFIIAIVRDKNFYRNISIKPVLAAGIFVAAYQIFFFWGVSLTGVAVGTIVGIGSSPVFAGILGLLFLKEKLQPKWFAATICSIMGCALLTGSSSTLTISISGILLSAGAGLSYAIFTIFIKTLLPGRRAGAVTAVVFCTGAVLILPLLYGTDLGWTLQPAGFLVILHLGIIATGISYILFSRGLAMTQASTAVTLSLAEPVTAGILGVFVLGERLSFIAWCGVFCIILGLTILMLRRPTKMRGALR</sequence>